<dbReference type="Proteomes" id="UP001374579">
    <property type="component" value="Unassembled WGS sequence"/>
</dbReference>
<dbReference type="SMART" id="SM00737">
    <property type="entry name" value="ML"/>
    <property type="match status" value="1"/>
</dbReference>
<dbReference type="PANTHER" id="PTHR17357">
    <property type="entry name" value="GM2 GANGLIOSIDE ACTIVATOR PROTEIN"/>
    <property type="match status" value="1"/>
</dbReference>
<dbReference type="InterPro" id="IPR028996">
    <property type="entry name" value="GM2-AP"/>
</dbReference>
<accession>A0AAN9BY92</accession>
<protein>
    <recommendedName>
        <fullName evidence="3">MD-2-related lipid-recognition domain-containing protein</fullName>
    </recommendedName>
</protein>
<dbReference type="AlphaFoldDB" id="A0AAN9BY92"/>
<dbReference type="GO" id="GO:0009898">
    <property type="term" value="C:cytoplasmic side of plasma membrane"/>
    <property type="evidence" value="ECO:0007669"/>
    <property type="project" value="TreeGrafter"/>
</dbReference>
<proteinExistence type="predicted"/>
<keyword evidence="5" id="KW-1185">Reference proteome</keyword>
<evidence type="ECO:0000259" key="3">
    <source>
        <dbReference type="SMART" id="SM00737"/>
    </source>
</evidence>
<gene>
    <name evidence="4" type="ORF">V1264_012961</name>
</gene>
<evidence type="ECO:0000313" key="4">
    <source>
        <dbReference type="EMBL" id="KAK7113721.1"/>
    </source>
</evidence>
<sequence length="186" mass="20662">MPRVCVFVSFLLLLVSVQSRHFMKFSYEELTEDVAKDSVPMAVLVKPLNDNVLRFKQAWRLGSFSWSDCGKPSKIMSLTNLVVSPDPIEEGATAQVTVEGVMDETVSSPIEADVKLEYNTRIFGWKTVPCTQGVGSCDYPNICSKLPSGTCPIKKGKYHMTKSFPVFSGQIPHDQELSCVFRANTT</sequence>
<dbReference type="Gene3D" id="2.70.220.10">
    <property type="entry name" value="Ganglioside GM2 activator"/>
    <property type="match status" value="1"/>
</dbReference>
<keyword evidence="1 2" id="KW-0732">Signal</keyword>
<organism evidence="4 5">
    <name type="scientific">Littorina saxatilis</name>
    <dbReference type="NCBI Taxonomy" id="31220"/>
    <lineage>
        <taxon>Eukaryota</taxon>
        <taxon>Metazoa</taxon>
        <taxon>Spiralia</taxon>
        <taxon>Lophotrochozoa</taxon>
        <taxon>Mollusca</taxon>
        <taxon>Gastropoda</taxon>
        <taxon>Caenogastropoda</taxon>
        <taxon>Littorinimorpha</taxon>
        <taxon>Littorinoidea</taxon>
        <taxon>Littorinidae</taxon>
        <taxon>Littorina</taxon>
    </lineage>
</organism>
<evidence type="ECO:0000313" key="5">
    <source>
        <dbReference type="Proteomes" id="UP001374579"/>
    </source>
</evidence>
<evidence type="ECO:0000256" key="1">
    <source>
        <dbReference type="ARBA" id="ARBA00022729"/>
    </source>
</evidence>
<dbReference type="PANTHER" id="PTHR17357:SF0">
    <property type="entry name" value="GANGLIOSIDE GM2 ACTIVATOR"/>
    <property type="match status" value="1"/>
</dbReference>
<reference evidence="4 5" key="1">
    <citation type="submission" date="2024-02" db="EMBL/GenBank/DDBJ databases">
        <title>Chromosome-scale genome assembly of the rough periwinkle Littorina saxatilis.</title>
        <authorList>
            <person name="De Jode A."/>
            <person name="Faria R."/>
            <person name="Formenti G."/>
            <person name="Sims Y."/>
            <person name="Smith T.P."/>
            <person name="Tracey A."/>
            <person name="Wood J.M.D."/>
            <person name="Zagrodzka Z.B."/>
            <person name="Johannesson K."/>
            <person name="Butlin R.K."/>
            <person name="Leder E.H."/>
        </authorList>
    </citation>
    <scope>NUCLEOTIDE SEQUENCE [LARGE SCALE GENOMIC DNA]</scope>
    <source>
        <strain evidence="4">Snail1</strain>
        <tissue evidence="4">Muscle</tissue>
    </source>
</reference>
<feature type="domain" description="MD-2-related lipid-recognition" evidence="3">
    <location>
        <begin position="66"/>
        <end position="186"/>
    </location>
</feature>
<dbReference type="EMBL" id="JBAMIC010000002">
    <property type="protein sequence ID" value="KAK7113721.1"/>
    <property type="molecule type" value="Genomic_DNA"/>
</dbReference>
<dbReference type="InterPro" id="IPR036846">
    <property type="entry name" value="GM2-AP_sf"/>
</dbReference>
<feature type="signal peptide" evidence="2">
    <location>
        <begin position="1"/>
        <end position="19"/>
    </location>
</feature>
<evidence type="ECO:0000256" key="2">
    <source>
        <dbReference type="SAM" id="SignalP"/>
    </source>
</evidence>
<comment type="caution">
    <text evidence="4">The sequence shown here is derived from an EMBL/GenBank/DDBJ whole genome shotgun (WGS) entry which is preliminary data.</text>
</comment>
<dbReference type="GO" id="GO:0006689">
    <property type="term" value="P:ganglioside catabolic process"/>
    <property type="evidence" value="ECO:0007669"/>
    <property type="project" value="InterPro"/>
</dbReference>
<feature type="chain" id="PRO_5042904896" description="MD-2-related lipid-recognition domain-containing protein" evidence="2">
    <location>
        <begin position="20"/>
        <end position="186"/>
    </location>
</feature>
<dbReference type="GO" id="GO:0005319">
    <property type="term" value="F:lipid transporter activity"/>
    <property type="evidence" value="ECO:0007669"/>
    <property type="project" value="TreeGrafter"/>
</dbReference>
<dbReference type="InterPro" id="IPR003172">
    <property type="entry name" value="ML_dom"/>
</dbReference>
<name>A0AAN9BY92_9CAEN</name>
<dbReference type="GO" id="GO:0008047">
    <property type="term" value="F:enzyme activator activity"/>
    <property type="evidence" value="ECO:0007669"/>
    <property type="project" value="InterPro"/>
</dbReference>
<dbReference type="Pfam" id="PF02221">
    <property type="entry name" value="E1_DerP2_DerF2"/>
    <property type="match status" value="1"/>
</dbReference>
<dbReference type="SUPFAM" id="SSF63707">
    <property type="entry name" value="Ganglioside M2 (gm2) activator"/>
    <property type="match status" value="1"/>
</dbReference>